<feature type="domain" description="ChrR-like cupin" evidence="1">
    <location>
        <begin position="44"/>
        <end position="115"/>
    </location>
</feature>
<evidence type="ECO:0000313" key="3">
    <source>
        <dbReference type="Proteomes" id="UP001242480"/>
    </source>
</evidence>
<dbReference type="EMBL" id="JAUSVX010000003">
    <property type="protein sequence ID" value="MDQ0469506.1"/>
    <property type="molecule type" value="Genomic_DNA"/>
</dbReference>
<name>A0ABU0J5G0_9HYPH</name>
<gene>
    <name evidence="2" type="ORF">QO011_002517</name>
</gene>
<reference evidence="2 3" key="1">
    <citation type="submission" date="2023-07" db="EMBL/GenBank/DDBJ databases">
        <title>Genomic Encyclopedia of Type Strains, Phase IV (KMG-IV): sequencing the most valuable type-strain genomes for metagenomic binning, comparative biology and taxonomic classification.</title>
        <authorList>
            <person name="Goeker M."/>
        </authorList>
    </citation>
    <scope>NUCLEOTIDE SEQUENCE [LARGE SCALE GENOMIC DNA]</scope>
    <source>
        <strain evidence="2 3">DSM 19619</strain>
    </source>
</reference>
<dbReference type="InterPro" id="IPR011051">
    <property type="entry name" value="RmlC_Cupin_sf"/>
</dbReference>
<dbReference type="Proteomes" id="UP001242480">
    <property type="component" value="Unassembled WGS sequence"/>
</dbReference>
<comment type="caution">
    <text evidence="2">The sequence shown here is derived from an EMBL/GenBank/DDBJ whole genome shotgun (WGS) entry which is preliminary data.</text>
</comment>
<dbReference type="RefSeq" id="WP_307272267.1">
    <property type="nucleotide sequence ID" value="NZ_JAUSVX010000003.1"/>
</dbReference>
<keyword evidence="3" id="KW-1185">Reference proteome</keyword>
<dbReference type="InterPro" id="IPR014710">
    <property type="entry name" value="RmlC-like_jellyroll"/>
</dbReference>
<sequence>MKPIAAQDRVVRNILTTPYEPLTYDGIAHDRMTHITLDPRRPAGTGLYALRMAPGSVSTAHEHPTDEIFYVLEGELIDHDGTVYRTGDMVLLRPGTQHASHTPAGCTLLVYQDQVETPV</sequence>
<dbReference type="Gene3D" id="2.60.120.10">
    <property type="entry name" value="Jelly Rolls"/>
    <property type="match status" value="1"/>
</dbReference>
<dbReference type="InterPro" id="IPR025979">
    <property type="entry name" value="ChrR-like_cupin_dom"/>
</dbReference>
<proteinExistence type="predicted"/>
<accession>A0ABU0J5G0</accession>
<organism evidence="2 3">
    <name type="scientific">Labrys wisconsinensis</name>
    <dbReference type="NCBI Taxonomy" id="425677"/>
    <lineage>
        <taxon>Bacteria</taxon>
        <taxon>Pseudomonadati</taxon>
        <taxon>Pseudomonadota</taxon>
        <taxon>Alphaproteobacteria</taxon>
        <taxon>Hyphomicrobiales</taxon>
        <taxon>Xanthobacteraceae</taxon>
        <taxon>Labrys</taxon>
    </lineage>
</organism>
<protein>
    <submittedName>
        <fullName evidence="2">Mannose-6-phosphate isomerase-like protein (Cupin superfamily)</fullName>
    </submittedName>
</protein>
<evidence type="ECO:0000313" key="2">
    <source>
        <dbReference type="EMBL" id="MDQ0469506.1"/>
    </source>
</evidence>
<dbReference type="SUPFAM" id="SSF51182">
    <property type="entry name" value="RmlC-like cupins"/>
    <property type="match status" value="1"/>
</dbReference>
<dbReference type="Pfam" id="PF12973">
    <property type="entry name" value="Cupin_7"/>
    <property type="match status" value="1"/>
</dbReference>
<evidence type="ECO:0000259" key="1">
    <source>
        <dbReference type="Pfam" id="PF12973"/>
    </source>
</evidence>